<dbReference type="InterPro" id="IPR011008">
    <property type="entry name" value="Dimeric_a/b-barrel"/>
</dbReference>
<evidence type="ECO:0000256" key="2">
    <source>
        <dbReference type="ARBA" id="ARBA00023125"/>
    </source>
</evidence>
<evidence type="ECO:0000259" key="4">
    <source>
        <dbReference type="PROSITE" id="PS50956"/>
    </source>
</evidence>
<dbReference type="InterPro" id="IPR036388">
    <property type="entry name" value="WH-like_DNA-bd_sf"/>
</dbReference>
<dbReference type="SUPFAM" id="SSF46785">
    <property type="entry name" value="Winged helix' DNA-binding domain"/>
    <property type="match status" value="1"/>
</dbReference>
<dbReference type="RefSeq" id="WP_377572913.1">
    <property type="nucleotide sequence ID" value="NZ_JBHTMP010000034.1"/>
</dbReference>
<evidence type="ECO:0000256" key="1">
    <source>
        <dbReference type="ARBA" id="ARBA00023015"/>
    </source>
</evidence>
<dbReference type="Pfam" id="PF01037">
    <property type="entry name" value="AsnC_trans_reg"/>
    <property type="match status" value="1"/>
</dbReference>
<feature type="domain" description="HTH asnC-type" evidence="4">
    <location>
        <begin position="1"/>
        <end position="62"/>
    </location>
</feature>
<protein>
    <submittedName>
        <fullName evidence="5">Lrp/AsnC family transcriptional regulator</fullName>
    </submittedName>
</protein>
<dbReference type="Proteomes" id="UP001597260">
    <property type="component" value="Unassembled WGS sequence"/>
</dbReference>
<keyword evidence="2" id="KW-0238">DNA-binding</keyword>
<proteinExistence type="predicted"/>
<dbReference type="PRINTS" id="PR00033">
    <property type="entry name" value="HTHASNC"/>
</dbReference>
<dbReference type="PANTHER" id="PTHR30154:SF34">
    <property type="entry name" value="TRANSCRIPTIONAL REGULATOR AZLB"/>
    <property type="match status" value="1"/>
</dbReference>
<dbReference type="Gene3D" id="1.10.10.10">
    <property type="entry name" value="Winged helix-like DNA-binding domain superfamily/Winged helix DNA-binding domain"/>
    <property type="match status" value="1"/>
</dbReference>
<evidence type="ECO:0000313" key="6">
    <source>
        <dbReference type="Proteomes" id="UP001597260"/>
    </source>
</evidence>
<dbReference type="InterPro" id="IPR000485">
    <property type="entry name" value="AsnC-type_HTH_dom"/>
</dbReference>
<gene>
    <name evidence="5" type="ORF">ACFQ4H_21205</name>
</gene>
<accession>A0ABW3YIP7</accession>
<organism evidence="5 6">
    <name type="scientific">Micromonospora sonneratiae</name>
    <dbReference type="NCBI Taxonomy" id="1184706"/>
    <lineage>
        <taxon>Bacteria</taxon>
        <taxon>Bacillati</taxon>
        <taxon>Actinomycetota</taxon>
        <taxon>Actinomycetes</taxon>
        <taxon>Micromonosporales</taxon>
        <taxon>Micromonosporaceae</taxon>
        <taxon>Micromonospora</taxon>
    </lineage>
</organism>
<keyword evidence="1" id="KW-0805">Transcription regulation</keyword>
<dbReference type="InterPro" id="IPR019888">
    <property type="entry name" value="Tscrpt_reg_AsnC-like"/>
</dbReference>
<name>A0ABW3YIP7_9ACTN</name>
<dbReference type="EMBL" id="JBHTMP010000034">
    <property type="protein sequence ID" value="MFD1323608.1"/>
    <property type="molecule type" value="Genomic_DNA"/>
</dbReference>
<dbReference type="PANTHER" id="PTHR30154">
    <property type="entry name" value="LEUCINE-RESPONSIVE REGULATORY PROTEIN"/>
    <property type="match status" value="1"/>
</dbReference>
<dbReference type="SUPFAM" id="SSF54909">
    <property type="entry name" value="Dimeric alpha+beta barrel"/>
    <property type="match status" value="1"/>
</dbReference>
<dbReference type="InterPro" id="IPR019887">
    <property type="entry name" value="Tscrpt_reg_AsnC/Lrp_C"/>
</dbReference>
<dbReference type="PROSITE" id="PS50956">
    <property type="entry name" value="HTH_ASNC_2"/>
    <property type="match status" value="1"/>
</dbReference>
<reference evidence="6" key="1">
    <citation type="journal article" date="2019" name="Int. J. Syst. Evol. Microbiol.">
        <title>The Global Catalogue of Microorganisms (GCM) 10K type strain sequencing project: providing services to taxonomists for standard genome sequencing and annotation.</title>
        <authorList>
            <consortium name="The Broad Institute Genomics Platform"/>
            <consortium name="The Broad Institute Genome Sequencing Center for Infectious Disease"/>
            <person name="Wu L."/>
            <person name="Ma J."/>
        </authorList>
    </citation>
    <scope>NUCLEOTIDE SEQUENCE [LARGE SCALE GENOMIC DNA]</scope>
    <source>
        <strain evidence="6">JCM 31037</strain>
    </source>
</reference>
<keyword evidence="3" id="KW-0804">Transcription</keyword>
<evidence type="ECO:0000313" key="5">
    <source>
        <dbReference type="EMBL" id="MFD1323608.1"/>
    </source>
</evidence>
<evidence type="ECO:0000256" key="3">
    <source>
        <dbReference type="ARBA" id="ARBA00023163"/>
    </source>
</evidence>
<keyword evidence="6" id="KW-1185">Reference proteome</keyword>
<comment type="caution">
    <text evidence="5">The sequence shown here is derived from an EMBL/GenBank/DDBJ whole genome shotgun (WGS) entry which is preliminary data.</text>
</comment>
<dbReference type="Pfam" id="PF13412">
    <property type="entry name" value="HTH_24"/>
    <property type="match status" value="1"/>
</dbReference>
<dbReference type="SMART" id="SM00344">
    <property type="entry name" value="HTH_ASNC"/>
    <property type="match status" value="1"/>
</dbReference>
<dbReference type="Gene3D" id="3.30.70.920">
    <property type="match status" value="1"/>
</dbReference>
<sequence>MDDLDARILLALDEDPDATALALAQRLGIARNTLSARLLRMRQTGALREFTRRVDPAHLGRQLVAFMSIALSQASSVHATAALRSVPEVIEMHRTTGEADLLVKVVARDTADLQRITDVILAAPGVVRTNTAISLCEEMPLRLRALIELVARP</sequence>
<dbReference type="InterPro" id="IPR036390">
    <property type="entry name" value="WH_DNA-bd_sf"/>
</dbReference>